<evidence type="ECO:0000259" key="2">
    <source>
        <dbReference type="Pfam" id="PF00501"/>
    </source>
</evidence>
<dbReference type="InterPro" id="IPR025110">
    <property type="entry name" value="AMP-bd_C"/>
</dbReference>
<dbReference type="InterPro" id="IPR020845">
    <property type="entry name" value="AMP-binding_CS"/>
</dbReference>
<evidence type="ECO:0000256" key="1">
    <source>
        <dbReference type="ARBA" id="ARBA00006432"/>
    </source>
</evidence>
<dbReference type="PROSITE" id="PS00455">
    <property type="entry name" value="AMP_BINDING"/>
    <property type="match status" value="1"/>
</dbReference>
<dbReference type="Pfam" id="PF13193">
    <property type="entry name" value="AMP-binding_C"/>
    <property type="match status" value="1"/>
</dbReference>
<organism evidence="4 5">
    <name type="scientific">Pseudokineococcus lusitanus</name>
    <dbReference type="NCBI Taxonomy" id="763993"/>
    <lineage>
        <taxon>Bacteria</taxon>
        <taxon>Bacillati</taxon>
        <taxon>Actinomycetota</taxon>
        <taxon>Actinomycetes</taxon>
        <taxon>Kineosporiales</taxon>
        <taxon>Kineosporiaceae</taxon>
        <taxon>Pseudokineococcus</taxon>
    </lineage>
</organism>
<reference evidence="4 5" key="1">
    <citation type="journal article" date="2015" name="Stand. Genomic Sci.">
        <title>Genomic Encyclopedia of Bacterial and Archaeal Type Strains, Phase III: the genomes of soil and plant-associated and newly described type strains.</title>
        <authorList>
            <person name="Whitman W.B."/>
            <person name="Woyke T."/>
            <person name="Klenk H.P."/>
            <person name="Zhou Y."/>
            <person name="Lilburn T.G."/>
            <person name="Beck B.J."/>
            <person name="De Vos P."/>
            <person name="Vandamme P."/>
            <person name="Eisen J.A."/>
            <person name="Garrity G."/>
            <person name="Hugenholtz P."/>
            <person name="Kyrpides N.C."/>
        </authorList>
    </citation>
    <scope>NUCLEOTIDE SEQUENCE [LARGE SCALE GENOMIC DNA]</scope>
    <source>
        <strain evidence="4 5">CECT 7306</strain>
    </source>
</reference>
<dbReference type="PANTHER" id="PTHR43201:SF8">
    <property type="entry name" value="ACYL-COA SYNTHETASE FAMILY MEMBER 3"/>
    <property type="match status" value="1"/>
</dbReference>
<dbReference type="InterPro" id="IPR045851">
    <property type="entry name" value="AMP-bd_C_sf"/>
</dbReference>
<feature type="domain" description="AMP-binding enzyme C-terminal" evidence="3">
    <location>
        <begin position="313"/>
        <end position="388"/>
    </location>
</feature>
<dbReference type="OrthoDB" id="9803968at2"/>
<evidence type="ECO:0000259" key="3">
    <source>
        <dbReference type="Pfam" id="PF13193"/>
    </source>
</evidence>
<dbReference type="GO" id="GO:0006631">
    <property type="term" value="P:fatty acid metabolic process"/>
    <property type="evidence" value="ECO:0007669"/>
    <property type="project" value="TreeGrafter"/>
</dbReference>
<name>A0A3N1HLD4_9ACTN</name>
<evidence type="ECO:0000313" key="5">
    <source>
        <dbReference type="Proteomes" id="UP000276232"/>
    </source>
</evidence>
<protein>
    <submittedName>
        <fullName evidence="4">O-succinylbenzoic acid--CoA ligase</fullName>
    </submittedName>
</protein>
<dbReference type="Gene3D" id="3.40.50.12780">
    <property type="entry name" value="N-terminal domain of ligase-like"/>
    <property type="match status" value="1"/>
</dbReference>
<keyword evidence="4" id="KW-0436">Ligase</keyword>
<dbReference type="AlphaFoldDB" id="A0A3N1HLD4"/>
<dbReference type="FunCoup" id="A0A3N1HLD4">
    <property type="interactions" value="86"/>
</dbReference>
<dbReference type="InterPro" id="IPR042099">
    <property type="entry name" value="ANL_N_sf"/>
</dbReference>
<keyword evidence="5" id="KW-1185">Reference proteome</keyword>
<accession>A0A3N1HLD4</accession>
<comment type="caution">
    <text evidence="4">The sequence shown here is derived from an EMBL/GenBank/DDBJ whole genome shotgun (WGS) entry which is preliminary data.</text>
</comment>
<dbReference type="EMBL" id="RJKN01000004">
    <property type="protein sequence ID" value="ROP43271.1"/>
    <property type="molecule type" value="Genomic_DNA"/>
</dbReference>
<dbReference type="SUPFAM" id="SSF56801">
    <property type="entry name" value="Acetyl-CoA synthetase-like"/>
    <property type="match status" value="1"/>
</dbReference>
<dbReference type="InterPro" id="IPR000873">
    <property type="entry name" value="AMP-dep_synth/lig_dom"/>
</dbReference>
<feature type="domain" description="AMP-dependent synthetase/ligase" evidence="2">
    <location>
        <begin position="68"/>
        <end position="248"/>
    </location>
</feature>
<dbReference type="RefSeq" id="WP_158674256.1">
    <property type="nucleotide sequence ID" value="NZ_RJKN01000004.1"/>
</dbReference>
<gene>
    <name evidence="4" type="ORF">EDC03_1873</name>
</gene>
<dbReference type="Gene3D" id="3.30.300.30">
    <property type="match status" value="1"/>
</dbReference>
<dbReference type="Proteomes" id="UP000276232">
    <property type="component" value="Unassembled WGS sequence"/>
</dbReference>
<sequence>MSPQAPGVLEVPVDAAAAGADDPDGWAAGAQELLARRLRAGAPVAPSLLPLPGGPGDDALRAAARDAGPAAAGAVLLLPTSGSTGAPRLVPLGADAVRAGARGGEAVLGGPASWLLCLPLAHVAGWNVLARGAVAGTVPAALPPGTPFTADAFVAAAERLLARAPGPVRTSLVPTQLVRLLEDPGGRRVLAALDAVLLGGAAAPPSLLAAAADAGARVVRTYGATETCGGCVYDGVPLPGVEVALEDDGRVLLGGDVLALDQPVRAGTRWTRTADAGRWVDDPAARGGRRLEVLGRLDDVLVTGGEKVAPAAVEAVLAGAPGVREVLVVGVPDERWGQAVVAVVVPAPGGPAPDLAALRAAAAAALGRAAAPRRLVLVDDLPRRALGKPDRRAAAALAAAADGPPPGGG</sequence>
<proteinExistence type="inferred from homology"/>
<dbReference type="Pfam" id="PF00501">
    <property type="entry name" value="AMP-binding"/>
    <property type="match status" value="1"/>
</dbReference>
<comment type="similarity">
    <text evidence="1">Belongs to the ATP-dependent AMP-binding enzyme family.</text>
</comment>
<dbReference type="GO" id="GO:0031956">
    <property type="term" value="F:medium-chain fatty acid-CoA ligase activity"/>
    <property type="evidence" value="ECO:0007669"/>
    <property type="project" value="TreeGrafter"/>
</dbReference>
<dbReference type="InParanoid" id="A0A3N1HLD4"/>
<dbReference type="PANTHER" id="PTHR43201">
    <property type="entry name" value="ACYL-COA SYNTHETASE"/>
    <property type="match status" value="1"/>
</dbReference>
<evidence type="ECO:0000313" key="4">
    <source>
        <dbReference type="EMBL" id="ROP43271.1"/>
    </source>
</evidence>